<reference evidence="1" key="1">
    <citation type="submission" date="2019-04" db="EMBL/GenBank/DDBJ databases">
        <authorList>
            <person name="Alioto T."/>
            <person name="Alioto T."/>
        </authorList>
    </citation>
    <scope>NUCLEOTIDE SEQUENCE [LARGE SCALE GENOMIC DNA]</scope>
</reference>
<feature type="non-terminal residue" evidence="1">
    <location>
        <position position="70"/>
    </location>
</feature>
<accession>A0A5E4CYY9</accession>
<evidence type="ECO:0000313" key="2">
    <source>
        <dbReference type="Proteomes" id="UP000335636"/>
    </source>
</evidence>
<evidence type="ECO:0000313" key="1">
    <source>
        <dbReference type="EMBL" id="VTJ86480.1"/>
    </source>
</evidence>
<organism evidence="1 2">
    <name type="scientific">Marmota monax</name>
    <name type="common">Woodchuck</name>
    <dbReference type="NCBI Taxonomy" id="9995"/>
    <lineage>
        <taxon>Eukaryota</taxon>
        <taxon>Metazoa</taxon>
        <taxon>Chordata</taxon>
        <taxon>Craniata</taxon>
        <taxon>Vertebrata</taxon>
        <taxon>Euteleostomi</taxon>
        <taxon>Mammalia</taxon>
        <taxon>Eutheria</taxon>
        <taxon>Euarchontoglires</taxon>
        <taxon>Glires</taxon>
        <taxon>Rodentia</taxon>
        <taxon>Sciuromorpha</taxon>
        <taxon>Sciuridae</taxon>
        <taxon>Xerinae</taxon>
        <taxon>Marmotini</taxon>
        <taxon>Marmota</taxon>
    </lineage>
</organism>
<protein>
    <submittedName>
        <fullName evidence="1">Uncharacterized protein</fullName>
    </submittedName>
</protein>
<feature type="non-terminal residue" evidence="1">
    <location>
        <position position="1"/>
    </location>
</feature>
<dbReference type="AlphaFoldDB" id="A0A5E4CYY9"/>
<sequence>GLFYSPLRLCLAVSALVPPPLGPHLQTVPPASPMSLFGCHSSERKQICIEAVGGVRCVHAGGGTSVSLAH</sequence>
<dbReference type="Proteomes" id="UP000335636">
    <property type="component" value="Unassembled WGS sequence"/>
</dbReference>
<name>A0A5E4CYY9_MARMO</name>
<keyword evidence="2" id="KW-1185">Reference proteome</keyword>
<gene>
    <name evidence="1" type="ORF">MONAX_5E004898</name>
</gene>
<dbReference type="EMBL" id="CABDUW010002355">
    <property type="protein sequence ID" value="VTJ86480.1"/>
    <property type="molecule type" value="Genomic_DNA"/>
</dbReference>
<comment type="caution">
    <text evidence="1">The sequence shown here is derived from an EMBL/GenBank/DDBJ whole genome shotgun (WGS) entry which is preliminary data.</text>
</comment>
<proteinExistence type="predicted"/>